<organism evidence="3 4">
    <name type="scientific">candidate division WWE3 bacterium CG08_land_8_20_14_0_20_41_10</name>
    <dbReference type="NCBI Taxonomy" id="1975085"/>
    <lineage>
        <taxon>Bacteria</taxon>
        <taxon>Katanobacteria</taxon>
    </lineage>
</organism>
<dbReference type="AlphaFoldDB" id="A0A2H0XEC8"/>
<dbReference type="Proteomes" id="UP000231252">
    <property type="component" value="Unassembled WGS sequence"/>
</dbReference>
<sequence>MKNFVGFLKRNTPVFLLGLIILIVFLLIIVSDQQQIKSVPANFKKVSDEVFNQQEPTQPLKDKPIDKPYFAPQEASPANKGTPYFYGESNPDLRDEQGYPMPPKPGSSTYSSSVYPEIIQDEKSAEQEEYERRLKDTVIEFNGTNFSPTDASGYTGQKIIWVNRSKNDVEIKQVSVTHKALKEPFLIKPGGSFEFRPLVNGRFVLIEIKSMTYGTVYIADVTTPLLSTD</sequence>
<feature type="transmembrane region" description="Helical" evidence="2">
    <location>
        <begin position="12"/>
        <end position="30"/>
    </location>
</feature>
<name>A0A2H0XEC8_UNCKA</name>
<evidence type="ECO:0000256" key="2">
    <source>
        <dbReference type="SAM" id="Phobius"/>
    </source>
</evidence>
<comment type="caution">
    <text evidence="3">The sequence shown here is derived from an EMBL/GenBank/DDBJ whole genome shotgun (WGS) entry which is preliminary data.</text>
</comment>
<proteinExistence type="predicted"/>
<accession>A0A2H0XEC8</accession>
<evidence type="ECO:0000313" key="3">
    <source>
        <dbReference type="EMBL" id="PIS22509.1"/>
    </source>
</evidence>
<evidence type="ECO:0000256" key="1">
    <source>
        <dbReference type="SAM" id="MobiDB-lite"/>
    </source>
</evidence>
<evidence type="ECO:0000313" key="4">
    <source>
        <dbReference type="Proteomes" id="UP000231252"/>
    </source>
</evidence>
<feature type="region of interest" description="Disordered" evidence="1">
    <location>
        <begin position="53"/>
        <end position="112"/>
    </location>
</feature>
<keyword evidence="2" id="KW-0472">Membrane</keyword>
<gene>
    <name evidence="3" type="ORF">COT50_01475</name>
</gene>
<dbReference type="EMBL" id="PEYU01000026">
    <property type="protein sequence ID" value="PIS22509.1"/>
    <property type="molecule type" value="Genomic_DNA"/>
</dbReference>
<protein>
    <submittedName>
        <fullName evidence="3">Uncharacterized protein</fullName>
    </submittedName>
</protein>
<reference evidence="4" key="1">
    <citation type="submission" date="2017-09" db="EMBL/GenBank/DDBJ databases">
        <title>Depth-based differentiation of microbial function through sediment-hosted aquifers and enrichment of novel symbionts in the deep terrestrial subsurface.</title>
        <authorList>
            <person name="Probst A.J."/>
            <person name="Ladd B."/>
            <person name="Jarett J.K."/>
            <person name="Geller-Mcgrath D.E."/>
            <person name="Sieber C.M.K."/>
            <person name="Emerson J.B."/>
            <person name="Anantharaman K."/>
            <person name="Thomas B.C."/>
            <person name="Malmstrom R."/>
            <person name="Stieglmeier M."/>
            <person name="Klingl A."/>
            <person name="Woyke T."/>
            <person name="Ryan C.M."/>
            <person name="Banfield J.F."/>
        </authorList>
    </citation>
    <scope>NUCLEOTIDE SEQUENCE [LARGE SCALE GENOMIC DNA]</scope>
</reference>
<keyword evidence="2" id="KW-1133">Transmembrane helix</keyword>
<keyword evidence="2" id="KW-0812">Transmembrane</keyword>